<feature type="domain" description="SGNH hydrolase-type esterase" evidence="1">
    <location>
        <begin position="220"/>
        <end position="416"/>
    </location>
</feature>
<dbReference type="PANTHER" id="PTHR43784:SF2">
    <property type="entry name" value="GDSL-LIKE LIPASE_ACYLHYDROLASE, PUTATIVE (AFU_ORTHOLOGUE AFUA_2G00820)-RELATED"/>
    <property type="match status" value="1"/>
</dbReference>
<proteinExistence type="predicted"/>
<dbReference type="CDD" id="cd01830">
    <property type="entry name" value="XynE_like"/>
    <property type="match status" value="1"/>
</dbReference>
<comment type="caution">
    <text evidence="2">The sequence shown here is derived from an EMBL/GenBank/DDBJ whole genome shotgun (WGS) entry which is preliminary data.</text>
</comment>
<sequence length="448" mass="46793">MPRPATAMIIVRLGLITLCALWMHAAAARELGAQAGGASWVGAWAMAPQAVAQHPAAPSYDRAPAVFNATVRQIIVPTLPGPALRLRLSNRFGTQDVRIDKVAVAMVRRGAAIDPATLRTVLFDGQAPLRIPAGGSRVSDAVDLPVQAGKALAVSLAVHGNVTPQTWHKLASQVNFISAAGDHADDAGGAAFTRRVTSYLWLDGMQVRVPAAEHAAAVVAIGDSITDGMRSTLNADRRWPDALARRLREAGIRNLAVLNAGISGNRLLHDSPCYGISLEQRFARDALDQPGVRAVIVLAGINDLNFGFVAPHAGLDCDVPHVKVSAADLIAGYRALIAQAHARGVVIDGGTITPANLPPGRETVRRAVNAWIRHSHAFDGVIDFDAALRDPAQPSRLLPRFDSGDHVHPSDAGYAAMAAAVPLGLLQARPSAPTLGAGGGRAVAAASP</sequence>
<reference evidence="2" key="1">
    <citation type="submission" date="2016-10" db="EMBL/GenBank/DDBJ databases">
        <title>Sequence of Gallionella enrichment culture.</title>
        <authorList>
            <person name="Poehlein A."/>
            <person name="Muehling M."/>
            <person name="Daniel R."/>
        </authorList>
    </citation>
    <scope>NUCLEOTIDE SEQUENCE</scope>
</reference>
<evidence type="ECO:0000313" key="2">
    <source>
        <dbReference type="EMBL" id="OIQ92944.1"/>
    </source>
</evidence>
<dbReference type="SUPFAM" id="SSF52266">
    <property type="entry name" value="SGNH hydrolase"/>
    <property type="match status" value="1"/>
</dbReference>
<dbReference type="PANTHER" id="PTHR43784">
    <property type="entry name" value="GDSL-LIKE LIPASE/ACYLHYDROLASE, PUTATIVE (AFU_ORTHOLOGUE AFUA_2G00820)-RELATED"/>
    <property type="match status" value="1"/>
</dbReference>
<dbReference type="AlphaFoldDB" id="A0A1J5RA58"/>
<name>A0A1J5RA58_9ZZZZ</name>
<dbReference type="InterPro" id="IPR036514">
    <property type="entry name" value="SGNH_hydro_sf"/>
</dbReference>
<accession>A0A1J5RA58</accession>
<organism evidence="2">
    <name type="scientific">mine drainage metagenome</name>
    <dbReference type="NCBI Taxonomy" id="410659"/>
    <lineage>
        <taxon>unclassified sequences</taxon>
        <taxon>metagenomes</taxon>
        <taxon>ecological metagenomes</taxon>
    </lineage>
</organism>
<evidence type="ECO:0000259" key="1">
    <source>
        <dbReference type="Pfam" id="PF13472"/>
    </source>
</evidence>
<protein>
    <submittedName>
        <fullName evidence="2">GDSL-like lipase/acylhydrolase</fullName>
    </submittedName>
</protein>
<keyword evidence="2" id="KW-0378">Hydrolase</keyword>
<dbReference type="GO" id="GO:0016787">
    <property type="term" value="F:hydrolase activity"/>
    <property type="evidence" value="ECO:0007669"/>
    <property type="project" value="UniProtKB-KW"/>
</dbReference>
<dbReference type="InterPro" id="IPR053140">
    <property type="entry name" value="GDSL_Rv0518-like"/>
</dbReference>
<dbReference type="Pfam" id="PF13472">
    <property type="entry name" value="Lipase_GDSL_2"/>
    <property type="match status" value="1"/>
</dbReference>
<dbReference type="EMBL" id="MLJW01000218">
    <property type="protein sequence ID" value="OIQ92944.1"/>
    <property type="molecule type" value="Genomic_DNA"/>
</dbReference>
<dbReference type="InterPro" id="IPR013830">
    <property type="entry name" value="SGNH_hydro"/>
</dbReference>
<dbReference type="Gene3D" id="3.40.50.1110">
    <property type="entry name" value="SGNH hydrolase"/>
    <property type="match status" value="1"/>
</dbReference>
<gene>
    <name evidence="2" type="ORF">GALL_250710</name>
</gene>